<keyword evidence="11" id="KW-0762">Sugar transport</keyword>
<dbReference type="InterPro" id="IPR003663">
    <property type="entry name" value="Sugar/inositol_transpt"/>
</dbReference>
<evidence type="ECO:0000256" key="1">
    <source>
        <dbReference type="ARBA" id="ARBA00004141"/>
    </source>
</evidence>
<dbReference type="FunFam" id="1.20.1250.20:FF:000026">
    <property type="entry name" value="MFS quinate transporter QutD"/>
    <property type="match status" value="1"/>
</dbReference>
<feature type="region of interest" description="Disordered" evidence="8">
    <location>
        <begin position="447"/>
        <end position="482"/>
    </location>
</feature>
<dbReference type="PROSITE" id="PS00216">
    <property type="entry name" value="SUGAR_TRANSPORT_1"/>
    <property type="match status" value="2"/>
</dbReference>
<dbReference type="InterPro" id="IPR005828">
    <property type="entry name" value="MFS_sugar_transport-like"/>
</dbReference>
<evidence type="ECO:0000313" key="11">
    <source>
        <dbReference type="EMBL" id="RPA81871.1"/>
    </source>
</evidence>
<evidence type="ECO:0000259" key="10">
    <source>
        <dbReference type="PROSITE" id="PS50850"/>
    </source>
</evidence>
<keyword evidence="5 9" id="KW-1133">Transmembrane helix</keyword>
<keyword evidence="4 9" id="KW-0812">Transmembrane</keyword>
<feature type="transmembrane region" description="Helical" evidence="9">
    <location>
        <begin position="293"/>
        <end position="316"/>
    </location>
</feature>
<dbReference type="CDD" id="cd17356">
    <property type="entry name" value="MFS_HXT"/>
    <property type="match status" value="1"/>
</dbReference>
<accession>A0A3N4ICE3</accession>
<feature type="transmembrane region" description="Helical" evidence="9">
    <location>
        <begin position="143"/>
        <end position="162"/>
    </location>
</feature>
<feature type="compositionally biased region" description="Basic and acidic residues" evidence="8">
    <location>
        <begin position="459"/>
        <end position="473"/>
    </location>
</feature>
<dbReference type="AlphaFoldDB" id="A0A3N4ICE3"/>
<name>A0A3N4ICE3_ASCIM</name>
<dbReference type="InterPro" id="IPR036259">
    <property type="entry name" value="MFS_trans_sf"/>
</dbReference>
<evidence type="ECO:0000256" key="6">
    <source>
        <dbReference type="ARBA" id="ARBA00023136"/>
    </source>
</evidence>
<gene>
    <name evidence="11" type="ORF">BJ508DRAFT_326095</name>
</gene>
<dbReference type="NCBIfam" id="TIGR00879">
    <property type="entry name" value="SP"/>
    <property type="match status" value="1"/>
</dbReference>
<feature type="transmembrane region" description="Helical" evidence="9">
    <location>
        <begin position="406"/>
        <end position="424"/>
    </location>
</feature>
<feature type="transmembrane region" description="Helical" evidence="9">
    <location>
        <begin position="21"/>
        <end position="39"/>
    </location>
</feature>
<evidence type="ECO:0000256" key="8">
    <source>
        <dbReference type="SAM" id="MobiDB-lite"/>
    </source>
</evidence>
<keyword evidence="6 9" id="KW-0472">Membrane</keyword>
<feature type="transmembrane region" description="Helical" evidence="9">
    <location>
        <begin position="77"/>
        <end position="98"/>
    </location>
</feature>
<dbReference type="Proteomes" id="UP000275078">
    <property type="component" value="Unassembled WGS sequence"/>
</dbReference>
<comment type="similarity">
    <text evidence="2 7">Belongs to the major facilitator superfamily. Sugar transporter (TC 2.A.1.1) family.</text>
</comment>
<dbReference type="PRINTS" id="PR00171">
    <property type="entry name" value="SUGRTRNSPORT"/>
</dbReference>
<dbReference type="Pfam" id="PF00083">
    <property type="entry name" value="Sugar_tr"/>
    <property type="match status" value="1"/>
</dbReference>
<feature type="transmembrane region" description="Helical" evidence="9">
    <location>
        <begin position="336"/>
        <end position="363"/>
    </location>
</feature>
<keyword evidence="3 7" id="KW-0813">Transport</keyword>
<dbReference type="InterPro" id="IPR050360">
    <property type="entry name" value="MFS_Sugar_Transporters"/>
</dbReference>
<reference evidence="11 12" key="1">
    <citation type="journal article" date="2018" name="Nat. Ecol. Evol.">
        <title>Pezizomycetes genomes reveal the molecular basis of ectomycorrhizal truffle lifestyle.</title>
        <authorList>
            <person name="Murat C."/>
            <person name="Payen T."/>
            <person name="Noel B."/>
            <person name="Kuo A."/>
            <person name="Morin E."/>
            <person name="Chen J."/>
            <person name="Kohler A."/>
            <person name="Krizsan K."/>
            <person name="Balestrini R."/>
            <person name="Da Silva C."/>
            <person name="Montanini B."/>
            <person name="Hainaut M."/>
            <person name="Levati E."/>
            <person name="Barry K.W."/>
            <person name="Belfiori B."/>
            <person name="Cichocki N."/>
            <person name="Clum A."/>
            <person name="Dockter R.B."/>
            <person name="Fauchery L."/>
            <person name="Guy J."/>
            <person name="Iotti M."/>
            <person name="Le Tacon F."/>
            <person name="Lindquist E.A."/>
            <person name="Lipzen A."/>
            <person name="Malagnac F."/>
            <person name="Mello A."/>
            <person name="Molinier V."/>
            <person name="Miyauchi S."/>
            <person name="Poulain J."/>
            <person name="Riccioni C."/>
            <person name="Rubini A."/>
            <person name="Sitrit Y."/>
            <person name="Splivallo R."/>
            <person name="Traeger S."/>
            <person name="Wang M."/>
            <person name="Zifcakova L."/>
            <person name="Wipf D."/>
            <person name="Zambonelli A."/>
            <person name="Paolocci F."/>
            <person name="Nowrousian M."/>
            <person name="Ottonello S."/>
            <person name="Baldrian P."/>
            <person name="Spatafora J.W."/>
            <person name="Henrissat B."/>
            <person name="Nagy L.G."/>
            <person name="Aury J.M."/>
            <person name="Wincker P."/>
            <person name="Grigoriev I.V."/>
            <person name="Bonfante P."/>
            <person name="Martin F.M."/>
        </authorList>
    </citation>
    <scope>NUCLEOTIDE SEQUENCE [LARGE SCALE GENOMIC DNA]</scope>
    <source>
        <strain evidence="11 12">RN42</strain>
    </source>
</reference>
<feature type="transmembrane region" description="Helical" evidence="9">
    <location>
        <begin position="118"/>
        <end position="137"/>
    </location>
</feature>
<keyword evidence="12" id="KW-1185">Reference proteome</keyword>
<dbReference type="InterPro" id="IPR005829">
    <property type="entry name" value="Sugar_transporter_CS"/>
</dbReference>
<evidence type="ECO:0000256" key="3">
    <source>
        <dbReference type="ARBA" id="ARBA00022448"/>
    </source>
</evidence>
<proteinExistence type="inferred from homology"/>
<evidence type="ECO:0000256" key="9">
    <source>
        <dbReference type="SAM" id="Phobius"/>
    </source>
</evidence>
<comment type="subcellular location">
    <subcellularLocation>
        <location evidence="1">Membrane</location>
        <topology evidence="1">Multi-pass membrane protein</topology>
    </subcellularLocation>
</comment>
<dbReference type="GO" id="GO:0005351">
    <property type="term" value="F:carbohydrate:proton symporter activity"/>
    <property type="evidence" value="ECO:0007669"/>
    <property type="project" value="TreeGrafter"/>
</dbReference>
<feature type="domain" description="Major facilitator superfamily (MFS) profile" evidence="10">
    <location>
        <begin position="1"/>
        <end position="428"/>
    </location>
</feature>
<dbReference type="PROSITE" id="PS50850">
    <property type="entry name" value="MFS"/>
    <property type="match status" value="1"/>
</dbReference>
<dbReference type="SUPFAM" id="SSF103473">
    <property type="entry name" value="MFS general substrate transporter"/>
    <property type="match status" value="1"/>
</dbReference>
<evidence type="ECO:0000256" key="7">
    <source>
        <dbReference type="RuleBase" id="RU003346"/>
    </source>
</evidence>
<dbReference type="PROSITE" id="PS00217">
    <property type="entry name" value="SUGAR_TRANSPORT_2"/>
    <property type="match status" value="1"/>
</dbReference>
<evidence type="ECO:0000256" key="4">
    <source>
        <dbReference type="ARBA" id="ARBA00022692"/>
    </source>
</evidence>
<dbReference type="PANTHER" id="PTHR48022">
    <property type="entry name" value="PLASTIDIC GLUCOSE TRANSPORTER 4"/>
    <property type="match status" value="1"/>
</dbReference>
<evidence type="ECO:0000256" key="5">
    <source>
        <dbReference type="ARBA" id="ARBA00022989"/>
    </source>
</evidence>
<sequence length="482" mass="53282">MSAWIGTEQYTTYFNHPDADLQGIITASMSLGSFAGSLGAGPLSDKLGRKLALVIACIIWIVGSIVTATAHSVGQLIAGRVINGLSVGITSSQVPVYLSELSRKEIRGRVVGIQQWSIEWGILIMFFISYGCSFIKGTTSFRLAWGLQAVPAAILLAVIPFFPESPRWYAEKGRWDECREILMFLHGENEVSQIEYEEIKLQVESERSAGNGWLGLFGRDLFMYKRTTVGIFAQLWQQMLGGNVMMYYIVYVFQMAGLTGNVNLTSSSIQYVIFLVTTGITLVFIDKIGRRPLFIYGGILMGILNFAVAGTMASYGKPVTSVDGNANIRWQLEGKPATGVIACTYLFVAVYGFTWAPAAWIYISEIFPSAYRAKGVGVSAATNWIFNFALAYFVPPAFRNITWRTYIIFGVFCFCGVVHSFFMFPETCGLTLEEVDDHFAKGSRAWKTKRGGRRQPTGRAEENVDIHNDEGKLSVKSNTGTA</sequence>
<feature type="transmembrane region" description="Helical" evidence="9">
    <location>
        <begin position="268"/>
        <end position="286"/>
    </location>
</feature>
<feature type="transmembrane region" description="Helical" evidence="9">
    <location>
        <begin position="51"/>
        <end position="71"/>
    </location>
</feature>
<evidence type="ECO:0000256" key="2">
    <source>
        <dbReference type="ARBA" id="ARBA00010992"/>
    </source>
</evidence>
<dbReference type="GO" id="GO:0016020">
    <property type="term" value="C:membrane"/>
    <property type="evidence" value="ECO:0007669"/>
    <property type="project" value="UniProtKB-SubCell"/>
</dbReference>
<dbReference type="STRING" id="1160509.A0A3N4ICE3"/>
<protein>
    <submittedName>
        <fullName evidence="11">Sugar transporter</fullName>
    </submittedName>
</protein>
<organism evidence="11 12">
    <name type="scientific">Ascobolus immersus RN42</name>
    <dbReference type="NCBI Taxonomy" id="1160509"/>
    <lineage>
        <taxon>Eukaryota</taxon>
        <taxon>Fungi</taxon>
        <taxon>Dikarya</taxon>
        <taxon>Ascomycota</taxon>
        <taxon>Pezizomycotina</taxon>
        <taxon>Pezizomycetes</taxon>
        <taxon>Pezizales</taxon>
        <taxon>Ascobolaceae</taxon>
        <taxon>Ascobolus</taxon>
    </lineage>
</organism>
<dbReference type="PANTHER" id="PTHR48022:SF54">
    <property type="entry name" value="GLUCOSE TRANSPORTER, PUTATIVE (AFU_ORTHOLOGUE AFUA_8G00890)-RELATED"/>
    <property type="match status" value="1"/>
</dbReference>
<feature type="transmembrane region" description="Helical" evidence="9">
    <location>
        <begin position="375"/>
        <end position="394"/>
    </location>
</feature>
<dbReference type="InterPro" id="IPR020846">
    <property type="entry name" value="MFS_dom"/>
</dbReference>
<dbReference type="Gene3D" id="1.20.1250.20">
    <property type="entry name" value="MFS general substrate transporter like domains"/>
    <property type="match status" value="1"/>
</dbReference>
<evidence type="ECO:0000313" key="12">
    <source>
        <dbReference type="Proteomes" id="UP000275078"/>
    </source>
</evidence>
<dbReference type="EMBL" id="ML119676">
    <property type="protein sequence ID" value="RPA81871.1"/>
    <property type="molecule type" value="Genomic_DNA"/>
</dbReference>
<dbReference type="OrthoDB" id="4142200at2759"/>